<accession>A0A9Q0L974</accession>
<feature type="compositionally biased region" description="Basic and acidic residues" evidence="1">
    <location>
        <begin position="71"/>
        <end position="100"/>
    </location>
</feature>
<sequence>MSFDELKKNRDRDEAERIRADLKKKNITDEKVIEEKTKAAKEYAIKQIEEKPTTGFDSADFFADPTHQNISKKETKKEKMGSPLKNFEEIRKMKSHKPEKSPLNPTTKKPENKQTKTQSRFQESTNIDEK</sequence>
<gene>
    <name evidence="2" type="ORF">M0811_12259</name>
</gene>
<keyword evidence="3" id="KW-1185">Reference proteome</keyword>
<dbReference type="EMBL" id="JAPDFW010000115">
    <property type="protein sequence ID" value="KAJ5068401.1"/>
    <property type="molecule type" value="Genomic_DNA"/>
</dbReference>
<protein>
    <submittedName>
        <fullName evidence="2">Uncharacterized protein</fullName>
    </submittedName>
</protein>
<evidence type="ECO:0000313" key="2">
    <source>
        <dbReference type="EMBL" id="KAJ5068401.1"/>
    </source>
</evidence>
<feature type="region of interest" description="Disordered" evidence="1">
    <location>
        <begin position="55"/>
        <end position="130"/>
    </location>
</feature>
<evidence type="ECO:0000313" key="3">
    <source>
        <dbReference type="Proteomes" id="UP001149090"/>
    </source>
</evidence>
<feature type="compositionally biased region" description="Polar residues" evidence="1">
    <location>
        <begin position="115"/>
        <end position="130"/>
    </location>
</feature>
<reference evidence="2" key="1">
    <citation type="submission" date="2022-10" db="EMBL/GenBank/DDBJ databases">
        <title>Novel sulphate-reducing endosymbionts in the free-living metamonad Anaeramoeba.</title>
        <authorList>
            <person name="Jerlstrom-Hultqvist J."/>
            <person name="Cepicka I."/>
            <person name="Gallot-Lavallee L."/>
            <person name="Salas-Leiva D."/>
            <person name="Curtis B.A."/>
            <person name="Zahonova K."/>
            <person name="Pipaliya S."/>
            <person name="Dacks J."/>
            <person name="Roger A.J."/>
        </authorList>
    </citation>
    <scope>NUCLEOTIDE SEQUENCE</scope>
    <source>
        <strain evidence="2">BMAN</strain>
    </source>
</reference>
<name>A0A9Q0L974_ANAIG</name>
<organism evidence="2 3">
    <name type="scientific">Anaeramoeba ignava</name>
    <name type="common">Anaerobic marine amoeba</name>
    <dbReference type="NCBI Taxonomy" id="1746090"/>
    <lineage>
        <taxon>Eukaryota</taxon>
        <taxon>Metamonada</taxon>
        <taxon>Anaeramoebidae</taxon>
        <taxon>Anaeramoeba</taxon>
    </lineage>
</organism>
<comment type="caution">
    <text evidence="2">The sequence shown here is derived from an EMBL/GenBank/DDBJ whole genome shotgun (WGS) entry which is preliminary data.</text>
</comment>
<dbReference type="Proteomes" id="UP001149090">
    <property type="component" value="Unassembled WGS sequence"/>
</dbReference>
<evidence type="ECO:0000256" key="1">
    <source>
        <dbReference type="SAM" id="MobiDB-lite"/>
    </source>
</evidence>
<dbReference type="AlphaFoldDB" id="A0A9Q0L974"/>
<proteinExistence type="predicted"/>